<evidence type="ECO:0000313" key="2">
    <source>
        <dbReference type="Proteomes" id="UP001276150"/>
    </source>
</evidence>
<dbReference type="Proteomes" id="UP001276150">
    <property type="component" value="Unassembled WGS sequence"/>
</dbReference>
<accession>A0ABU4DRU4</accession>
<keyword evidence="2" id="KW-1185">Reference proteome</keyword>
<evidence type="ECO:0000313" key="1">
    <source>
        <dbReference type="EMBL" id="MDV6375144.1"/>
    </source>
</evidence>
<protein>
    <submittedName>
        <fullName evidence="1">Uncharacterized protein</fullName>
    </submittedName>
</protein>
<comment type="caution">
    <text evidence="1">The sequence shown here is derived from an EMBL/GenBank/DDBJ whole genome shotgun (WGS) entry which is preliminary data.</text>
</comment>
<dbReference type="EMBL" id="JAPMIV010000019">
    <property type="protein sequence ID" value="MDV6375144.1"/>
    <property type="molecule type" value="Genomic_DNA"/>
</dbReference>
<sequence length="57" mass="6313">MTGVAGEVVAFTGHFHFSDDHFPSNNAELLSHMTLRFRPEATLRSSMKATGFEVQAM</sequence>
<organism evidence="1 2">
    <name type="scientific">Deinococcus arenicola</name>
    <dbReference type="NCBI Taxonomy" id="2994950"/>
    <lineage>
        <taxon>Bacteria</taxon>
        <taxon>Thermotogati</taxon>
        <taxon>Deinococcota</taxon>
        <taxon>Deinococci</taxon>
        <taxon>Deinococcales</taxon>
        <taxon>Deinococcaceae</taxon>
        <taxon>Deinococcus</taxon>
    </lineage>
</organism>
<proteinExistence type="predicted"/>
<dbReference type="RefSeq" id="WP_317640476.1">
    <property type="nucleotide sequence ID" value="NZ_JAPMIV010000019.1"/>
</dbReference>
<name>A0ABU4DRU4_9DEIO</name>
<reference evidence="1 2" key="1">
    <citation type="submission" date="2022-11" db="EMBL/GenBank/DDBJ databases">
        <title>Deinococcus ZS9-10, Low Temperature and Draught-tolerating, UV-resistant Bacteria from Continental Antarctica.</title>
        <authorList>
            <person name="Cheng L."/>
        </authorList>
    </citation>
    <scope>NUCLEOTIDE SEQUENCE [LARGE SCALE GENOMIC DNA]</scope>
    <source>
        <strain evidence="1 2">ZS9-10</strain>
    </source>
</reference>
<gene>
    <name evidence="1" type="ORF">ORD21_11160</name>
</gene>